<dbReference type="InterPro" id="IPR036412">
    <property type="entry name" value="HAD-like_sf"/>
</dbReference>
<evidence type="ECO:0000313" key="1">
    <source>
        <dbReference type="EMBL" id="PWK62393.1"/>
    </source>
</evidence>
<keyword evidence="1" id="KW-0378">Hydrolase</keyword>
<name>A0A316H499_9RHOB</name>
<sequence>MTDPVPARLTRLIDIAPRFGAIVLDQWGVLHDGTRPYPGALAAVAALKDAGVPLAVLSNSGKRAAANARRITAMGFAPDAFDLVMTSGEALWQDIMQARVTARRLCPIERATGDAAEWAAGLAVTLTRDIGAADAVLLMGLPDGADPAAPAATLSQARALGLPVLCTNPDRASPRAGGLTVTSPGALAHDHAAAGGAVRFYGKPHLPVFRAVEAALGLPPERLLMVGDSLEHDIAGAHSAGWTSAFVEGGLHAADFAQGAGDDALARLAATAGAPLPDFTMPELA</sequence>
<protein>
    <submittedName>
        <fullName evidence="1">HAD superfamily hydrolase (TIGR01459 family)</fullName>
    </submittedName>
</protein>
<gene>
    <name evidence="1" type="ORF">C7455_101419</name>
</gene>
<dbReference type="PANTHER" id="PTHR19288:SF90">
    <property type="entry name" value="OS08G0542600 PROTEIN"/>
    <property type="match status" value="1"/>
</dbReference>
<dbReference type="Pfam" id="PF13242">
    <property type="entry name" value="Hydrolase_like"/>
    <property type="match status" value="1"/>
</dbReference>
<dbReference type="GO" id="GO:0016791">
    <property type="term" value="F:phosphatase activity"/>
    <property type="evidence" value="ECO:0007669"/>
    <property type="project" value="TreeGrafter"/>
</dbReference>
<reference evidence="1 2" key="1">
    <citation type="submission" date="2018-05" db="EMBL/GenBank/DDBJ databases">
        <title>Genomic Encyclopedia of Type Strains, Phase IV (KMG-IV): sequencing the most valuable type-strain genomes for metagenomic binning, comparative biology and taxonomic classification.</title>
        <authorList>
            <person name="Goeker M."/>
        </authorList>
    </citation>
    <scope>NUCLEOTIDE SEQUENCE [LARGE SCALE GENOMIC DNA]</scope>
    <source>
        <strain evidence="1 2">DSM 16097</strain>
    </source>
</reference>
<dbReference type="AlphaFoldDB" id="A0A316H499"/>
<dbReference type="RefSeq" id="WP_245904184.1">
    <property type="nucleotide sequence ID" value="NZ_QGGW01000001.1"/>
</dbReference>
<organism evidence="1 2">
    <name type="scientific">Roseicyclus mahoneyensis</name>
    <dbReference type="NCBI Taxonomy" id="164332"/>
    <lineage>
        <taxon>Bacteria</taxon>
        <taxon>Pseudomonadati</taxon>
        <taxon>Pseudomonadota</taxon>
        <taxon>Alphaproteobacteria</taxon>
        <taxon>Rhodobacterales</taxon>
        <taxon>Roseobacteraceae</taxon>
        <taxon>Roseicyclus</taxon>
    </lineage>
</organism>
<keyword evidence="2" id="KW-1185">Reference proteome</keyword>
<dbReference type="GO" id="GO:0005737">
    <property type="term" value="C:cytoplasm"/>
    <property type="evidence" value="ECO:0007669"/>
    <property type="project" value="TreeGrafter"/>
</dbReference>
<dbReference type="InterPro" id="IPR023214">
    <property type="entry name" value="HAD_sf"/>
</dbReference>
<dbReference type="Proteomes" id="UP000245708">
    <property type="component" value="Unassembled WGS sequence"/>
</dbReference>
<dbReference type="NCBIfam" id="TIGR01459">
    <property type="entry name" value="HAD-SF-IIA-hyp4"/>
    <property type="match status" value="1"/>
</dbReference>
<dbReference type="InterPro" id="IPR006357">
    <property type="entry name" value="HAD-SF_hydro_IIA"/>
</dbReference>
<dbReference type="PANTHER" id="PTHR19288">
    <property type="entry name" value="4-NITROPHENYLPHOSPHATASE-RELATED"/>
    <property type="match status" value="1"/>
</dbReference>
<comment type="caution">
    <text evidence="1">The sequence shown here is derived from an EMBL/GenBank/DDBJ whole genome shotgun (WGS) entry which is preliminary data.</text>
</comment>
<dbReference type="Gene3D" id="3.40.50.1000">
    <property type="entry name" value="HAD superfamily/HAD-like"/>
    <property type="match status" value="2"/>
</dbReference>
<dbReference type="Pfam" id="PF13344">
    <property type="entry name" value="Hydrolase_6"/>
    <property type="match status" value="1"/>
</dbReference>
<evidence type="ECO:0000313" key="2">
    <source>
        <dbReference type="Proteomes" id="UP000245708"/>
    </source>
</evidence>
<accession>A0A316H499</accession>
<dbReference type="InterPro" id="IPR006356">
    <property type="entry name" value="HAD-SF_hydro_IIA_hyp3"/>
</dbReference>
<proteinExistence type="predicted"/>
<dbReference type="SUPFAM" id="SSF56784">
    <property type="entry name" value="HAD-like"/>
    <property type="match status" value="1"/>
</dbReference>
<dbReference type="EMBL" id="QGGW01000001">
    <property type="protein sequence ID" value="PWK62393.1"/>
    <property type="molecule type" value="Genomic_DNA"/>
</dbReference>